<evidence type="ECO:0000313" key="3">
    <source>
        <dbReference type="EMBL" id="EEB05115.1"/>
    </source>
</evidence>
<dbReference type="OrthoDB" id="4657524at2759"/>
<dbReference type="InterPro" id="IPR018620">
    <property type="entry name" value="Ubiquitin3-bd_protein_But2_C"/>
</dbReference>
<sequence>MLFLNFIISTLLSLGVMAAPVAKPNFNSGEKFGVLTVRSGDANVHQRNFFVGDSGKIFLGPYDGAKEASTFFIKDKKLYFDNQVASRDDKGTVVFTNDTNKAAEGFTAEVPTSLGYYLQFDGKSPYACPYETAYEIVYADKADNGCVGVNAIALKPFTPANSTNTSTSIVNPTSTVAPTATISDDVSSVVGVRDITSTTLDQSVIVTSIPTPTSGRLLPNKIRVYKSSTPNKQGESCYSPEVSLIGDEHVNTIFTFNVGKVSGKCYVSFHLDTRARNLAISGDNGVGNFMLYNLNGNPTDGTTYANTPARLRQVSRVDCNSEGCDSLVPVTCPSSNSVVSYEMTAYVRNSHLSFFESVLPTEGLSLFI</sequence>
<dbReference type="Pfam" id="PF09792">
    <property type="entry name" value="But2"/>
    <property type="match status" value="1"/>
</dbReference>
<reference evidence="3 4" key="1">
    <citation type="journal article" date="2011" name="Science">
        <title>Comparative functional genomics of the fission yeasts.</title>
        <authorList>
            <person name="Rhind N."/>
            <person name="Chen Z."/>
            <person name="Yassour M."/>
            <person name="Thompson D.A."/>
            <person name="Haas B.J."/>
            <person name="Habib N."/>
            <person name="Wapinski I."/>
            <person name="Roy S."/>
            <person name="Lin M.F."/>
            <person name="Heiman D.I."/>
            <person name="Young S.K."/>
            <person name="Furuya K."/>
            <person name="Guo Y."/>
            <person name="Pidoux A."/>
            <person name="Chen H.M."/>
            <person name="Robbertse B."/>
            <person name="Goldberg J.M."/>
            <person name="Aoki K."/>
            <person name="Bayne E.H."/>
            <person name="Berlin A.M."/>
            <person name="Desjardins C.A."/>
            <person name="Dobbs E."/>
            <person name="Dukaj L."/>
            <person name="Fan L."/>
            <person name="FitzGerald M.G."/>
            <person name="French C."/>
            <person name="Gujja S."/>
            <person name="Hansen K."/>
            <person name="Keifenheim D."/>
            <person name="Levin J.Z."/>
            <person name="Mosher R.A."/>
            <person name="Mueller C.A."/>
            <person name="Pfiffner J."/>
            <person name="Priest M."/>
            <person name="Russ C."/>
            <person name="Smialowska A."/>
            <person name="Swoboda P."/>
            <person name="Sykes S.M."/>
            <person name="Vaughn M."/>
            <person name="Vengrova S."/>
            <person name="Yoder R."/>
            <person name="Zeng Q."/>
            <person name="Allshire R."/>
            <person name="Baulcombe D."/>
            <person name="Birren B.W."/>
            <person name="Brown W."/>
            <person name="Ekwall K."/>
            <person name="Kellis M."/>
            <person name="Leatherwood J."/>
            <person name="Levin H."/>
            <person name="Margalit H."/>
            <person name="Martienssen R."/>
            <person name="Nieduszynski C.A."/>
            <person name="Spatafora J.W."/>
            <person name="Friedman N."/>
            <person name="Dalgaard J.Z."/>
            <person name="Baumann P."/>
            <person name="Niki H."/>
            <person name="Regev A."/>
            <person name="Nusbaum C."/>
        </authorList>
    </citation>
    <scope>NUCLEOTIDE SEQUENCE [LARGE SCALE GENOMIC DNA]</scope>
    <source>
        <strain evidence="4">yFS275 / FY16936</strain>
    </source>
</reference>
<evidence type="ECO:0000256" key="1">
    <source>
        <dbReference type="SAM" id="SignalP"/>
    </source>
</evidence>
<dbReference type="VEuPathDB" id="FungiDB:SJAG_00110"/>
<dbReference type="PANTHER" id="PTHR39613:SF1">
    <property type="entry name" value="ANCHORED CELL WALL PROTEIN, PUTATIVE (AFU_ORTHOLOGUE AFUA_4G08960)-RELATED"/>
    <property type="match status" value="1"/>
</dbReference>
<dbReference type="EMBL" id="KE651166">
    <property type="protein sequence ID" value="EEB05115.1"/>
    <property type="molecule type" value="Genomic_DNA"/>
</dbReference>
<feature type="domain" description="Ubiquitin 3 binding protein But2 C-terminal" evidence="2">
    <location>
        <begin position="218"/>
        <end position="359"/>
    </location>
</feature>
<dbReference type="OMA" id="YTTKCVV"/>
<gene>
    <name evidence="3" type="ORF">SJAG_00110</name>
</gene>
<keyword evidence="4" id="KW-1185">Reference proteome</keyword>
<dbReference type="GeneID" id="7049676"/>
<dbReference type="PANTHER" id="PTHR39613">
    <property type="entry name" value="ANCHORED CELL WALL PROTEIN, PUTATIVE (AFU_ORTHOLOGUE AFUA_4G08960)-RELATED"/>
    <property type="match status" value="1"/>
</dbReference>
<dbReference type="STRING" id="402676.B6JXH1"/>
<dbReference type="eggNOG" id="ENOG502RYJ6">
    <property type="taxonomic scope" value="Eukaryota"/>
</dbReference>
<accession>B6JXH1</accession>
<dbReference type="JaponicusDB" id="SJAG_00110"/>
<dbReference type="AlphaFoldDB" id="B6JXH1"/>
<proteinExistence type="predicted"/>
<dbReference type="HOGENOM" id="CLU_059610_0_0_1"/>
<evidence type="ECO:0000259" key="2">
    <source>
        <dbReference type="Pfam" id="PF09792"/>
    </source>
</evidence>
<organism evidence="3 4">
    <name type="scientific">Schizosaccharomyces japonicus (strain yFS275 / FY16936)</name>
    <name type="common">Fission yeast</name>
    <dbReference type="NCBI Taxonomy" id="402676"/>
    <lineage>
        <taxon>Eukaryota</taxon>
        <taxon>Fungi</taxon>
        <taxon>Dikarya</taxon>
        <taxon>Ascomycota</taxon>
        <taxon>Taphrinomycotina</taxon>
        <taxon>Schizosaccharomycetes</taxon>
        <taxon>Schizosaccharomycetales</taxon>
        <taxon>Schizosaccharomycetaceae</taxon>
        <taxon>Schizosaccharomyces</taxon>
    </lineage>
</organism>
<feature type="chain" id="PRO_5002847294" evidence="1">
    <location>
        <begin position="19"/>
        <end position="368"/>
    </location>
</feature>
<keyword evidence="1" id="KW-0732">Signal</keyword>
<dbReference type="RefSeq" id="XP_002171408.1">
    <property type="nucleotide sequence ID" value="XM_002171372.2"/>
</dbReference>
<feature type="signal peptide" evidence="1">
    <location>
        <begin position="1"/>
        <end position="18"/>
    </location>
</feature>
<name>B6JXH1_SCHJY</name>
<evidence type="ECO:0000313" key="4">
    <source>
        <dbReference type="Proteomes" id="UP000001744"/>
    </source>
</evidence>
<protein>
    <submittedName>
        <fullName evidence="3">But2 family protein</fullName>
    </submittedName>
</protein>
<dbReference type="Proteomes" id="UP000001744">
    <property type="component" value="Unassembled WGS sequence"/>
</dbReference>